<dbReference type="AlphaFoldDB" id="A0A9P6RFF1"/>
<evidence type="ECO:0000313" key="1">
    <source>
        <dbReference type="EMBL" id="KAG0316187.1"/>
    </source>
</evidence>
<comment type="caution">
    <text evidence="1">The sequence shown here is derived from an EMBL/GenBank/DDBJ whole genome shotgun (WGS) entry which is preliminary data.</text>
</comment>
<name>A0A9P6RFF1_9FUNG</name>
<organism evidence="1 2">
    <name type="scientific">Linnemannia gamsii</name>
    <dbReference type="NCBI Taxonomy" id="64522"/>
    <lineage>
        <taxon>Eukaryota</taxon>
        <taxon>Fungi</taxon>
        <taxon>Fungi incertae sedis</taxon>
        <taxon>Mucoromycota</taxon>
        <taxon>Mortierellomycotina</taxon>
        <taxon>Mortierellomycetes</taxon>
        <taxon>Mortierellales</taxon>
        <taxon>Mortierellaceae</taxon>
        <taxon>Linnemannia</taxon>
    </lineage>
</organism>
<proteinExistence type="predicted"/>
<dbReference type="Proteomes" id="UP000823405">
    <property type="component" value="Unassembled WGS sequence"/>
</dbReference>
<protein>
    <submittedName>
        <fullName evidence="1">Uncharacterized protein</fullName>
    </submittedName>
</protein>
<reference evidence="1" key="1">
    <citation type="journal article" date="2020" name="Fungal Divers.">
        <title>Resolving the Mortierellaceae phylogeny through synthesis of multi-gene phylogenetics and phylogenomics.</title>
        <authorList>
            <person name="Vandepol N."/>
            <person name="Liber J."/>
            <person name="Desiro A."/>
            <person name="Na H."/>
            <person name="Kennedy M."/>
            <person name="Barry K."/>
            <person name="Grigoriev I.V."/>
            <person name="Miller A.N."/>
            <person name="O'Donnell K."/>
            <person name="Stajich J.E."/>
            <person name="Bonito G."/>
        </authorList>
    </citation>
    <scope>NUCLEOTIDE SEQUENCE</scope>
    <source>
        <strain evidence="1">NVP60</strain>
    </source>
</reference>
<evidence type="ECO:0000313" key="2">
    <source>
        <dbReference type="Proteomes" id="UP000823405"/>
    </source>
</evidence>
<sequence>MALLGRIKHLTTKVAHLLSSNTPATTNVAQTTTIKNSNTHIKFPLRWDMRGPRDSILDMIWESELAKAPTDAITLSILAANLTVHRTRLYRVHHTKIKNMPFCHKKTKTTAATLNEEKFKTGSFEQINGLICSPEPVECRVWSWLATNRDVGTESIKSLVNSQDAVLICKKVDFFYVLDIMMDFTDTTITSGSKSVGDLSDVLNTDVNIADDAYPINAIDHRTQKDNTVESTVQRAFWSRFISPTGSVLQEDTDAVYDPVETLRDAPSTIDTMVFGHSILKMKVDDL</sequence>
<gene>
    <name evidence="1" type="ORF">BGZ97_007288</name>
</gene>
<accession>A0A9P6RFF1</accession>
<dbReference type="EMBL" id="JAAAIN010000323">
    <property type="protein sequence ID" value="KAG0316187.1"/>
    <property type="molecule type" value="Genomic_DNA"/>
</dbReference>
<keyword evidence="2" id="KW-1185">Reference proteome</keyword>